<dbReference type="eggNOG" id="ENOG5033N9X">
    <property type="taxonomic scope" value="Bacteria"/>
</dbReference>
<accession>B8CTW6</accession>
<dbReference type="HOGENOM" id="CLU_2828852_0_0_6"/>
<organism evidence="1 2">
    <name type="scientific">Shewanella piezotolerans (strain WP3 / JCM 13877)</name>
    <dbReference type="NCBI Taxonomy" id="225849"/>
    <lineage>
        <taxon>Bacteria</taxon>
        <taxon>Pseudomonadati</taxon>
        <taxon>Pseudomonadota</taxon>
        <taxon>Gammaproteobacteria</taxon>
        <taxon>Alteromonadales</taxon>
        <taxon>Shewanellaceae</taxon>
        <taxon>Shewanella</taxon>
    </lineage>
</organism>
<sequence>MVSIMKYSLGDLVYQGETSGVHNWDSLSGTSFYWHPDWLHIAENMTGHTPAIPMEPPDIIPISIRS</sequence>
<dbReference type="KEGG" id="swp:swp_4727"/>
<evidence type="ECO:0000313" key="2">
    <source>
        <dbReference type="Proteomes" id="UP000000753"/>
    </source>
</evidence>
<keyword evidence="2" id="KW-1185">Reference proteome</keyword>
<evidence type="ECO:0000313" key="1">
    <source>
        <dbReference type="EMBL" id="ACJ31360.1"/>
    </source>
</evidence>
<gene>
    <name evidence="1" type="ordered locus">swp_4727</name>
</gene>
<dbReference type="Proteomes" id="UP000000753">
    <property type="component" value="Chromosome"/>
</dbReference>
<dbReference type="AlphaFoldDB" id="B8CTW6"/>
<dbReference type="EMBL" id="CP000472">
    <property type="protein sequence ID" value="ACJ31360.1"/>
    <property type="molecule type" value="Genomic_DNA"/>
</dbReference>
<reference evidence="1 2" key="1">
    <citation type="journal article" date="2008" name="PLoS ONE">
        <title>Environmental adaptation: genomic analysis of the piezotolerant and psychrotolerant deep-sea iron reducing bacterium Shewanella piezotolerans WP3.</title>
        <authorList>
            <person name="Wang F."/>
            <person name="Wang J."/>
            <person name="Jian H."/>
            <person name="Zhang B."/>
            <person name="Li S."/>
            <person name="Wang F."/>
            <person name="Zeng X."/>
            <person name="Gao L."/>
            <person name="Bartlett D.H."/>
            <person name="Yu J."/>
            <person name="Hu S."/>
            <person name="Xiao X."/>
        </authorList>
    </citation>
    <scope>NUCLEOTIDE SEQUENCE [LARGE SCALE GENOMIC DNA]</scope>
    <source>
        <strain evidence="2">WP3 / JCM 13877</strain>
    </source>
</reference>
<proteinExistence type="predicted"/>
<protein>
    <submittedName>
        <fullName evidence="1">Uncharacterized protein</fullName>
    </submittedName>
</protein>
<name>B8CTW6_SHEPW</name>